<dbReference type="AlphaFoldDB" id="A0A371XCX6"/>
<comment type="caution">
    <text evidence="1">The sequence shown here is derived from an EMBL/GenBank/DDBJ whole genome shotgun (WGS) entry which is preliminary data.</text>
</comment>
<gene>
    <name evidence="1" type="ORF">DY251_12960</name>
</gene>
<sequence length="101" mass="11681">MEMETYSFWQDFFATYRSSPDAIKALWLIVPPTFAVALARVVLSAFHDAPESNITVEFESRDQPVQSRENEEVLIFAGGRLLDRFEIPQKSDSRITRPRML</sequence>
<name>A0A371XCX6_9HYPH</name>
<proteinExistence type="predicted"/>
<evidence type="ECO:0000313" key="1">
    <source>
        <dbReference type="EMBL" id="RFC67078.1"/>
    </source>
</evidence>
<accession>A0A371XCX6</accession>
<dbReference type="Proteomes" id="UP000262379">
    <property type="component" value="Unassembled WGS sequence"/>
</dbReference>
<reference evidence="2" key="1">
    <citation type="submission" date="2018-08" db="EMBL/GenBank/DDBJ databases">
        <authorList>
            <person name="Im W.T."/>
        </authorList>
    </citation>
    <scope>NUCLEOTIDE SEQUENCE [LARGE SCALE GENOMIC DNA]</scope>
    <source>
        <strain evidence="2">LA-28</strain>
    </source>
</reference>
<keyword evidence="2" id="KW-1185">Reference proteome</keyword>
<evidence type="ECO:0000313" key="2">
    <source>
        <dbReference type="Proteomes" id="UP000262379"/>
    </source>
</evidence>
<dbReference type="EMBL" id="QURN01000009">
    <property type="protein sequence ID" value="RFC67078.1"/>
    <property type="molecule type" value="Genomic_DNA"/>
</dbReference>
<protein>
    <submittedName>
        <fullName evidence="1">Uncharacterized protein</fullName>
    </submittedName>
</protein>
<organism evidence="1 2">
    <name type="scientific">Mesorhizobium denitrificans</name>
    <dbReference type="NCBI Taxonomy" id="2294114"/>
    <lineage>
        <taxon>Bacteria</taxon>
        <taxon>Pseudomonadati</taxon>
        <taxon>Pseudomonadota</taxon>
        <taxon>Alphaproteobacteria</taxon>
        <taxon>Hyphomicrobiales</taxon>
        <taxon>Phyllobacteriaceae</taxon>
        <taxon>Mesorhizobium</taxon>
    </lineage>
</organism>